<accession>A0A0J9XI57</accession>
<proteinExistence type="predicted"/>
<reference evidence="2" key="2">
    <citation type="journal article" date="2020" name="Front. Microbiol.">
        <title>Phenotypic and Genetic Characterization of the Cheese Ripening Yeast Geotrichum candidum.</title>
        <authorList>
            <person name="Perkins V."/>
            <person name="Vignola S."/>
            <person name="Lessard M.H."/>
            <person name="Plante P.L."/>
            <person name="Corbeil J."/>
            <person name="Dugat-Bony E."/>
            <person name="Frenette M."/>
            <person name="Labrie S."/>
        </authorList>
    </citation>
    <scope>NUCLEOTIDE SEQUENCE</scope>
    <source>
        <strain evidence="2">LMA-70</strain>
    </source>
</reference>
<dbReference type="OrthoDB" id="2093493at2759"/>
<evidence type="ECO:0000313" key="1">
    <source>
        <dbReference type="EMBL" id="CDO57105.1"/>
    </source>
</evidence>
<dbReference type="PANTHER" id="PTHR37325:SF1">
    <property type="entry name" value="OXIDOREDUCTASE 21 KDA SUBUNIT, PUTATIVE (AFU_ORTHOLOGUE AFUA_4G05910)-RELATED"/>
    <property type="match status" value="1"/>
</dbReference>
<protein>
    <submittedName>
        <fullName evidence="1">NUZM subunit of mitochondrial NADH:ubiquinone oxidoreductase (Complex I), putative</fullName>
    </submittedName>
</protein>
<evidence type="ECO:0000313" key="3">
    <source>
        <dbReference type="Proteomes" id="UP000242525"/>
    </source>
</evidence>
<reference evidence="2" key="3">
    <citation type="submission" date="2020-01" db="EMBL/GenBank/DDBJ databases">
        <authorList>
            <person name="Perkins V."/>
            <person name="Lessard M.-H."/>
            <person name="Dugat-Bony E."/>
            <person name="Frenette M."/>
            <person name="Labrie S."/>
        </authorList>
    </citation>
    <scope>NUCLEOTIDE SEQUENCE</scope>
    <source>
        <strain evidence="2">LMA-70</strain>
    </source>
</reference>
<name>A0A0J9XI57_GEOCN</name>
<dbReference type="STRING" id="1173061.A0A0J9XI57"/>
<comment type="caution">
    <text evidence="1">The sequence shown here is derived from an EMBL/GenBank/DDBJ whole genome shotgun (WGS) entry which is preliminary data.</text>
</comment>
<sequence>MSGGPVPAAKKYTVIPKGIWEKLRQTLTLVPNRSSGNPIVSRFRQPVPASREEAHYYKDPATLPTNDIAENPYYGRDHRRNYPQISYFDQATVAGLLTLGSAAKPRIADGNAGTQALTSVKEGEVELTKALAESPKDIILGEVLGADGQPPIPPTLTKKQYKLLSFSEHGMYDFRYPVRTFK</sequence>
<dbReference type="EMBL" id="CCBN010000018">
    <property type="protein sequence ID" value="CDO57105.1"/>
    <property type="molecule type" value="Genomic_DNA"/>
</dbReference>
<keyword evidence="3" id="KW-1185">Reference proteome</keyword>
<dbReference type="PIRSF" id="PIRSF022976">
    <property type="entry name" value="NADH_Oxi_21kDa"/>
    <property type="match status" value="1"/>
</dbReference>
<dbReference type="InterPro" id="IPR016813">
    <property type="entry name" value="NADH_Ub_cplx-1_21kDa"/>
</dbReference>
<evidence type="ECO:0000313" key="2">
    <source>
        <dbReference type="EMBL" id="KAF5098475.1"/>
    </source>
</evidence>
<dbReference type="CDD" id="cd22849">
    <property type="entry name" value="NuzM"/>
    <property type="match status" value="1"/>
</dbReference>
<organism evidence="1 3">
    <name type="scientific">Geotrichum candidum</name>
    <name type="common">Oospora lactis</name>
    <name type="synonym">Dipodascus geotrichum</name>
    <dbReference type="NCBI Taxonomy" id="1173061"/>
    <lineage>
        <taxon>Eukaryota</taxon>
        <taxon>Fungi</taxon>
        <taxon>Dikarya</taxon>
        <taxon>Ascomycota</taxon>
        <taxon>Saccharomycotina</taxon>
        <taxon>Dipodascomycetes</taxon>
        <taxon>Dipodascales</taxon>
        <taxon>Dipodascaceae</taxon>
        <taxon>Geotrichum</taxon>
    </lineage>
</organism>
<dbReference type="PANTHER" id="PTHR37325">
    <property type="entry name" value="OXIDOREDUCTASE 21 KDA SUBUNIT, PUTATIVE (AFU_ORTHOLOGUE AFUA_4G05910)-RELATED"/>
    <property type="match status" value="1"/>
</dbReference>
<dbReference type="AlphaFoldDB" id="A0A0J9XI57"/>
<gene>
    <name evidence="1" type="ORF">BN980_GECA18s02386g</name>
    <name evidence="2" type="ORF">DV451_003380</name>
</gene>
<dbReference type="EMBL" id="QQZK01000073">
    <property type="protein sequence ID" value="KAF5098475.1"/>
    <property type="molecule type" value="Genomic_DNA"/>
</dbReference>
<dbReference type="Proteomes" id="UP000242525">
    <property type="component" value="Unassembled WGS sequence"/>
</dbReference>
<reference evidence="1 3" key="1">
    <citation type="submission" date="2014-03" db="EMBL/GenBank/DDBJ databases">
        <authorList>
            <person name="Casaregola S."/>
        </authorList>
    </citation>
    <scope>NUCLEOTIDE SEQUENCE [LARGE SCALE GENOMIC DNA]</scope>
    <source>
        <strain evidence="1 3">CLIB 918</strain>
    </source>
</reference>
<dbReference type="Proteomes" id="UP000750522">
    <property type="component" value="Unassembled WGS sequence"/>
</dbReference>